<dbReference type="AlphaFoldDB" id="A0A0W0TNN7"/>
<evidence type="ECO:0000313" key="2">
    <source>
        <dbReference type="Proteomes" id="UP000054785"/>
    </source>
</evidence>
<gene>
    <name evidence="1" type="primary">yraO</name>
    <name evidence="1" type="ORF">Lgee_1856</name>
</gene>
<dbReference type="Proteomes" id="UP000054785">
    <property type="component" value="Unassembled WGS sequence"/>
</dbReference>
<dbReference type="PATRIC" id="fig|45065.4.peg.2013"/>
<protein>
    <submittedName>
        <fullName evidence="1">DnaA initiator-associating factor for replication initiation</fullName>
    </submittedName>
</protein>
<dbReference type="EMBL" id="LNYC01000072">
    <property type="protein sequence ID" value="KTC97195.1"/>
    <property type="molecule type" value="Genomic_DNA"/>
</dbReference>
<dbReference type="RefSeq" id="WP_035901734.1">
    <property type="nucleotide sequence ID" value="NZ_CAAAHN010000002.1"/>
</dbReference>
<name>A0A0W0TNN7_9GAMM</name>
<dbReference type="PANTHER" id="PTHR30390:SF6">
    <property type="entry name" value="DNAA INITIATOR-ASSOCIATING PROTEIN DIAA"/>
    <property type="match status" value="1"/>
</dbReference>
<dbReference type="PANTHER" id="PTHR30390">
    <property type="entry name" value="SEDOHEPTULOSE 7-PHOSPHATE ISOMERASE / DNAA INITIATOR-ASSOCIATING FACTOR FOR REPLICATION INITIATION"/>
    <property type="match status" value="1"/>
</dbReference>
<keyword evidence="2" id="KW-1185">Reference proteome</keyword>
<dbReference type="GO" id="GO:0097367">
    <property type="term" value="F:carbohydrate derivative binding"/>
    <property type="evidence" value="ECO:0007669"/>
    <property type="project" value="InterPro"/>
</dbReference>
<dbReference type="Pfam" id="PF13580">
    <property type="entry name" value="SIS_2"/>
    <property type="match status" value="1"/>
</dbReference>
<accession>A0A0W0TNN7</accession>
<dbReference type="STRING" id="45065.Lgee_1856"/>
<dbReference type="InterPro" id="IPR046348">
    <property type="entry name" value="SIS_dom_sf"/>
</dbReference>
<dbReference type="InterPro" id="IPR001347">
    <property type="entry name" value="SIS_dom"/>
</dbReference>
<organism evidence="1 2">
    <name type="scientific">Legionella geestiana</name>
    <dbReference type="NCBI Taxonomy" id="45065"/>
    <lineage>
        <taxon>Bacteria</taxon>
        <taxon>Pseudomonadati</taxon>
        <taxon>Pseudomonadota</taxon>
        <taxon>Gammaproteobacteria</taxon>
        <taxon>Legionellales</taxon>
        <taxon>Legionellaceae</taxon>
        <taxon>Legionella</taxon>
    </lineage>
</organism>
<dbReference type="GO" id="GO:1901135">
    <property type="term" value="P:carbohydrate derivative metabolic process"/>
    <property type="evidence" value="ECO:0007669"/>
    <property type="project" value="InterPro"/>
</dbReference>
<evidence type="ECO:0000313" key="1">
    <source>
        <dbReference type="EMBL" id="KTC97195.1"/>
    </source>
</evidence>
<dbReference type="InterPro" id="IPR050099">
    <property type="entry name" value="SIS_GmhA/DiaA_subfam"/>
</dbReference>
<dbReference type="Gene3D" id="3.40.50.10490">
    <property type="entry name" value="Glucose-6-phosphate isomerase like protein, domain 1"/>
    <property type="match status" value="1"/>
</dbReference>
<dbReference type="PROSITE" id="PS51464">
    <property type="entry name" value="SIS"/>
    <property type="match status" value="1"/>
</dbReference>
<reference evidence="1 2" key="1">
    <citation type="submission" date="2015-11" db="EMBL/GenBank/DDBJ databases">
        <title>Genomic analysis of 38 Legionella species identifies large and diverse effector repertoires.</title>
        <authorList>
            <person name="Burstein D."/>
            <person name="Amaro F."/>
            <person name="Zusman T."/>
            <person name="Lifshitz Z."/>
            <person name="Cohen O."/>
            <person name="Gilbert J.A."/>
            <person name="Pupko T."/>
            <person name="Shuman H.A."/>
            <person name="Segal G."/>
        </authorList>
    </citation>
    <scope>NUCLEOTIDE SEQUENCE [LARGE SCALE GENOMIC DNA]</scope>
    <source>
        <strain evidence="1 2">ATCC 49504</strain>
    </source>
</reference>
<dbReference type="SUPFAM" id="SSF53697">
    <property type="entry name" value="SIS domain"/>
    <property type="match status" value="1"/>
</dbReference>
<dbReference type="InterPro" id="IPR035461">
    <property type="entry name" value="GmhA/DiaA"/>
</dbReference>
<comment type="caution">
    <text evidence="1">The sequence shown here is derived from an EMBL/GenBank/DDBJ whole genome shotgun (WGS) entry which is preliminary data.</text>
</comment>
<sequence length="199" mass="20994">MPQMEERVRQLFGESIEAKISVADSVASGIADAGSRLVQCLLNDGRIFVCGGGVSAFAAQYFASLLVNRFESERPPLPVISLCSDYGILSAFTGDGHADQVFARSLQALGQPSDVLLALSTSASADAVLNAMTAASARGMDTILLTGRDGGLLASHLGPGDIELRIPLDCGPRIREVHLFVLHCFCDVIEQSLFGQLLG</sequence>
<dbReference type="CDD" id="cd05006">
    <property type="entry name" value="SIS_GmhA"/>
    <property type="match status" value="1"/>
</dbReference>
<proteinExistence type="predicted"/>